<evidence type="ECO:0000313" key="3">
    <source>
        <dbReference type="Proteomes" id="UP000663828"/>
    </source>
</evidence>
<dbReference type="InterPro" id="IPR029052">
    <property type="entry name" value="Metallo-depent_PP-like"/>
</dbReference>
<dbReference type="InterPro" id="IPR004843">
    <property type="entry name" value="Calcineurin-like_PHP"/>
</dbReference>
<keyword evidence="3" id="KW-1185">Reference proteome</keyword>
<evidence type="ECO:0000313" key="2">
    <source>
        <dbReference type="EMBL" id="CAF1652907.1"/>
    </source>
</evidence>
<reference evidence="2" key="1">
    <citation type="submission" date="2021-02" db="EMBL/GenBank/DDBJ databases">
        <authorList>
            <person name="Nowell W R."/>
        </authorList>
    </citation>
    <scope>NUCLEOTIDE SEQUENCE</scope>
</reference>
<dbReference type="GO" id="GO:0016787">
    <property type="term" value="F:hydrolase activity"/>
    <property type="evidence" value="ECO:0007669"/>
    <property type="project" value="InterPro"/>
</dbReference>
<proteinExistence type="predicted"/>
<feature type="domain" description="Calcineurin-like phosphoesterase" evidence="1">
    <location>
        <begin position="36"/>
        <end position="180"/>
    </location>
</feature>
<dbReference type="SUPFAM" id="SSF56300">
    <property type="entry name" value="Metallo-dependent phosphatases"/>
    <property type="match status" value="1"/>
</dbReference>
<dbReference type="Gene3D" id="3.60.21.10">
    <property type="match status" value="1"/>
</dbReference>
<protein>
    <recommendedName>
        <fullName evidence="1">Calcineurin-like phosphoesterase domain-containing protein</fullName>
    </recommendedName>
</protein>
<dbReference type="Proteomes" id="UP000663828">
    <property type="component" value="Unassembled WGS sequence"/>
</dbReference>
<dbReference type="EMBL" id="CAJNOR010010323">
    <property type="protein sequence ID" value="CAF1652907.1"/>
    <property type="molecule type" value="Genomic_DNA"/>
</dbReference>
<dbReference type="Pfam" id="PF00149">
    <property type="entry name" value="Metallophos"/>
    <property type="match status" value="1"/>
</dbReference>
<sequence>LGDIYYVGLPSEIQHCCLGRKPEWADQGVRWPIGKYGSFTIPGNHEFYSRGFGYYDYFLPNLGLFNPDNLTEPIHSQKTSYWLLENDQWRIIGLDTGYDSFSLLNIDNSSIKLPDQLMNWLINIVGLNSQMNDKRGLIFFSHHQVLSAWNEKPNTDFQSQIASLLPEGRTILFLWGHEHRLSFYEKQTIKTSSNQSLTFYGRCIGNSGFPTLAKELPKKSRETKLLFYDDRLYHFHNNLFLPDLPLGYNGYATMKFINTDQISLIIQYKTLSLTNDGQLTHENPTLLLEEQWSVDINGNVLLNNIQSFNNQLTRTVHSDSIQPKTKRPTCCTTL</sequence>
<organism evidence="2 3">
    <name type="scientific">Adineta ricciae</name>
    <name type="common">Rotifer</name>
    <dbReference type="NCBI Taxonomy" id="249248"/>
    <lineage>
        <taxon>Eukaryota</taxon>
        <taxon>Metazoa</taxon>
        <taxon>Spiralia</taxon>
        <taxon>Gnathifera</taxon>
        <taxon>Rotifera</taxon>
        <taxon>Eurotatoria</taxon>
        <taxon>Bdelloidea</taxon>
        <taxon>Adinetida</taxon>
        <taxon>Adinetidae</taxon>
        <taxon>Adineta</taxon>
    </lineage>
</organism>
<feature type="non-terminal residue" evidence="2">
    <location>
        <position position="1"/>
    </location>
</feature>
<evidence type="ECO:0000259" key="1">
    <source>
        <dbReference type="Pfam" id="PF00149"/>
    </source>
</evidence>
<name>A0A816ER79_ADIRI</name>
<comment type="caution">
    <text evidence="2">The sequence shown here is derived from an EMBL/GenBank/DDBJ whole genome shotgun (WGS) entry which is preliminary data.</text>
</comment>
<dbReference type="AlphaFoldDB" id="A0A816ER79"/>
<accession>A0A816ER79</accession>
<gene>
    <name evidence="2" type="ORF">XAT740_LOCUS55345</name>
</gene>